<dbReference type="Proteomes" id="UP000789860">
    <property type="component" value="Unassembled WGS sequence"/>
</dbReference>
<comment type="caution">
    <text evidence="1">The sequence shown here is derived from an EMBL/GenBank/DDBJ whole genome shotgun (WGS) entry which is preliminary data.</text>
</comment>
<protein>
    <submittedName>
        <fullName evidence="1">6017_t:CDS:1</fullName>
    </submittedName>
</protein>
<evidence type="ECO:0000313" key="1">
    <source>
        <dbReference type="EMBL" id="CAG8599426.1"/>
    </source>
</evidence>
<name>A0ACA9MQZ5_9GLOM</name>
<reference evidence="1" key="1">
    <citation type="submission" date="2021-06" db="EMBL/GenBank/DDBJ databases">
        <authorList>
            <person name="Kallberg Y."/>
            <person name="Tangrot J."/>
            <person name="Rosling A."/>
        </authorList>
    </citation>
    <scope>NUCLEOTIDE SEQUENCE</scope>
    <source>
        <strain evidence="1">AU212A</strain>
    </source>
</reference>
<gene>
    <name evidence="1" type="ORF">SCALOS_LOCUS6875</name>
</gene>
<dbReference type="EMBL" id="CAJVPM010014143">
    <property type="protein sequence ID" value="CAG8599426.1"/>
    <property type="molecule type" value="Genomic_DNA"/>
</dbReference>
<evidence type="ECO:0000313" key="2">
    <source>
        <dbReference type="Proteomes" id="UP000789860"/>
    </source>
</evidence>
<keyword evidence="2" id="KW-1185">Reference proteome</keyword>
<sequence>MDILKQAQTQPIFSVYPNKISKKFTRYNDFLKEPDIINDDQIEIISLNNEDENCATNTITMPSNMQSSKTKAFFLSPYTNISSSNINILSPNTNILSPNTNPLSPNINPLSPNINPLSPNPDTSSSKQKKIINLDDSDDDNKLWPNSAIKSLLSYLSDNMSSYRMNKDKFYLKAAIYLGKGKTGKQVHNKMQSLISKYMNESSNKTGKGASTWLFYTEMNNIFGNRENVNPDFIINSMGQTYGTSLEPKDKDYSLKSKKKRKLDDDEVRYINSMDTITETKKIEAETKQKQLNLERDKFLYEKEKEENERLFRRE</sequence>
<proteinExistence type="predicted"/>
<organism evidence="1 2">
    <name type="scientific">Scutellospora calospora</name>
    <dbReference type="NCBI Taxonomy" id="85575"/>
    <lineage>
        <taxon>Eukaryota</taxon>
        <taxon>Fungi</taxon>
        <taxon>Fungi incertae sedis</taxon>
        <taxon>Mucoromycota</taxon>
        <taxon>Glomeromycotina</taxon>
        <taxon>Glomeromycetes</taxon>
        <taxon>Diversisporales</taxon>
        <taxon>Gigasporaceae</taxon>
        <taxon>Scutellospora</taxon>
    </lineage>
</organism>
<feature type="non-terminal residue" evidence="1">
    <location>
        <position position="315"/>
    </location>
</feature>
<accession>A0ACA9MQZ5</accession>